<accession>A0A518GBF0</accession>
<evidence type="ECO:0000313" key="2">
    <source>
        <dbReference type="Proteomes" id="UP000318017"/>
    </source>
</evidence>
<dbReference type="Proteomes" id="UP000318017">
    <property type="component" value="Chromosome"/>
</dbReference>
<protein>
    <submittedName>
        <fullName evidence="1">Uncharacterized protein</fullName>
    </submittedName>
</protein>
<gene>
    <name evidence="1" type="ORF">Q31a_42370</name>
</gene>
<keyword evidence="2" id="KW-1185">Reference proteome</keyword>
<dbReference type="EMBL" id="CP036298">
    <property type="protein sequence ID" value="QDV25909.1"/>
    <property type="molecule type" value="Genomic_DNA"/>
</dbReference>
<proteinExistence type="predicted"/>
<reference evidence="1 2" key="1">
    <citation type="submission" date="2019-02" db="EMBL/GenBank/DDBJ databases">
        <title>Deep-cultivation of Planctomycetes and their phenomic and genomic characterization uncovers novel biology.</title>
        <authorList>
            <person name="Wiegand S."/>
            <person name="Jogler M."/>
            <person name="Boedeker C."/>
            <person name="Pinto D."/>
            <person name="Vollmers J."/>
            <person name="Rivas-Marin E."/>
            <person name="Kohn T."/>
            <person name="Peeters S.H."/>
            <person name="Heuer A."/>
            <person name="Rast P."/>
            <person name="Oberbeckmann S."/>
            <person name="Bunk B."/>
            <person name="Jeske O."/>
            <person name="Meyerdierks A."/>
            <person name="Storesund J.E."/>
            <person name="Kallscheuer N."/>
            <person name="Luecker S."/>
            <person name="Lage O.M."/>
            <person name="Pohl T."/>
            <person name="Merkel B.J."/>
            <person name="Hornburger P."/>
            <person name="Mueller R.-W."/>
            <person name="Bruemmer F."/>
            <person name="Labrenz M."/>
            <person name="Spormann A.M."/>
            <person name="Op den Camp H."/>
            <person name="Overmann J."/>
            <person name="Amann R."/>
            <person name="Jetten M.S.M."/>
            <person name="Mascher T."/>
            <person name="Medema M.H."/>
            <person name="Devos D.P."/>
            <person name="Kaster A.-K."/>
            <person name="Ovreas L."/>
            <person name="Rohde M."/>
            <person name="Galperin M.Y."/>
            <person name="Jogler C."/>
        </authorList>
    </citation>
    <scope>NUCLEOTIDE SEQUENCE [LARGE SCALE GENOMIC DNA]</scope>
    <source>
        <strain evidence="1 2">Q31a</strain>
    </source>
</reference>
<dbReference type="KEGG" id="ahel:Q31a_42370"/>
<name>A0A518GBF0_9BACT</name>
<dbReference type="AlphaFoldDB" id="A0A518GBF0"/>
<organism evidence="1 2">
    <name type="scientific">Aureliella helgolandensis</name>
    <dbReference type="NCBI Taxonomy" id="2527968"/>
    <lineage>
        <taxon>Bacteria</taxon>
        <taxon>Pseudomonadati</taxon>
        <taxon>Planctomycetota</taxon>
        <taxon>Planctomycetia</taxon>
        <taxon>Pirellulales</taxon>
        <taxon>Pirellulaceae</taxon>
        <taxon>Aureliella</taxon>
    </lineage>
</organism>
<sequence length="128" mass="14081">MVSANGMPQLPLNSPIRLQRYLLKLSKGLPVSADRKSSYLNASLANPSYGLPPRDSFQIESQPIGFASISPSRDTLGHGGWRSSEIFCYSVEGNELADKVVARSCVGETDFPPISKSQREPMHLRLVY</sequence>
<evidence type="ECO:0000313" key="1">
    <source>
        <dbReference type="EMBL" id="QDV25909.1"/>
    </source>
</evidence>